<comment type="caution">
    <text evidence="2">The sequence shown here is derived from an EMBL/GenBank/DDBJ whole genome shotgun (WGS) entry which is preliminary data.</text>
</comment>
<evidence type="ECO:0000256" key="1">
    <source>
        <dbReference type="SAM" id="MobiDB-lite"/>
    </source>
</evidence>
<dbReference type="RefSeq" id="WP_344597839.1">
    <property type="nucleotide sequence ID" value="NZ_BAAARW010000044.1"/>
</dbReference>
<accession>A0ABN3KD00</accession>
<feature type="region of interest" description="Disordered" evidence="1">
    <location>
        <begin position="66"/>
        <end position="95"/>
    </location>
</feature>
<evidence type="ECO:0000313" key="3">
    <source>
        <dbReference type="Proteomes" id="UP001501231"/>
    </source>
</evidence>
<proteinExistence type="predicted"/>
<gene>
    <name evidence="2" type="ORF">GCM10010191_89500</name>
</gene>
<dbReference type="EMBL" id="BAAARW010000044">
    <property type="protein sequence ID" value="GAA2456233.1"/>
    <property type="molecule type" value="Genomic_DNA"/>
</dbReference>
<dbReference type="Proteomes" id="UP001501231">
    <property type="component" value="Unassembled WGS sequence"/>
</dbReference>
<organism evidence="2 3">
    <name type="scientific">Actinomadura vinacea</name>
    <dbReference type="NCBI Taxonomy" id="115336"/>
    <lineage>
        <taxon>Bacteria</taxon>
        <taxon>Bacillati</taxon>
        <taxon>Actinomycetota</taxon>
        <taxon>Actinomycetes</taxon>
        <taxon>Streptosporangiales</taxon>
        <taxon>Thermomonosporaceae</taxon>
        <taxon>Actinomadura</taxon>
    </lineage>
</organism>
<evidence type="ECO:0000313" key="2">
    <source>
        <dbReference type="EMBL" id="GAA2456233.1"/>
    </source>
</evidence>
<protein>
    <submittedName>
        <fullName evidence="2">Uncharacterized protein</fullName>
    </submittedName>
</protein>
<keyword evidence="3" id="KW-1185">Reference proteome</keyword>
<name>A0ABN3KD00_9ACTN</name>
<reference evidence="2 3" key="1">
    <citation type="journal article" date="2019" name="Int. J. Syst. Evol. Microbiol.">
        <title>The Global Catalogue of Microorganisms (GCM) 10K type strain sequencing project: providing services to taxonomists for standard genome sequencing and annotation.</title>
        <authorList>
            <consortium name="The Broad Institute Genomics Platform"/>
            <consortium name="The Broad Institute Genome Sequencing Center for Infectious Disease"/>
            <person name="Wu L."/>
            <person name="Ma J."/>
        </authorList>
    </citation>
    <scope>NUCLEOTIDE SEQUENCE [LARGE SCALE GENOMIC DNA]</scope>
    <source>
        <strain evidence="2 3">JCM 3325</strain>
    </source>
</reference>
<sequence length="251" mass="27371">MSPIYPGDLVRYRIGWEGVPSGTEAEFLGQTEGTPGAFTVAVELTGGGPCLRVPLLCLEAVSPREPPVPQGDVQDHILPSGVRVSEGSDPRTRAPRWSWIDPHTADQRRLIWNRDRELTEYRIVGDGPEIPTGTTIPTGPTRPQAHDVACGFFERRASAIPEPPYVAEDGYAWIRALPSRPLVWRPLVVWEGASLGRWPDAVVAVCRAPQGQPLFAASGCWHAGAVKVTNHTTRAGLRARLLQVKKELANA</sequence>